<dbReference type="EMBL" id="CP034208">
    <property type="protein sequence ID" value="QBZ62900.1"/>
    <property type="molecule type" value="Genomic_DNA"/>
</dbReference>
<evidence type="ECO:0000313" key="2">
    <source>
        <dbReference type="Proteomes" id="UP000294847"/>
    </source>
</evidence>
<accession>A0A4P7NLE9</accession>
<dbReference type="AlphaFoldDB" id="A0A4P7NLE9"/>
<gene>
    <name evidence="1" type="ORF">PoMZ_11789</name>
</gene>
<sequence>MAKNCLHKAVVAIIHDGYIQVDVEGAMASSSVFPLSFAPLPSRLPIFVDAGYRPVSGPRQYPAQATLYWRSRSSSLVERVELHRQKIAVDVPYRAEETSCLEILEQE</sequence>
<name>A0A4P7NLE9_PYROR</name>
<protein>
    <submittedName>
        <fullName evidence="1">Uncharacterized protein</fullName>
    </submittedName>
</protein>
<organism evidence="1 2">
    <name type="scientific">Pyricularia oryzae</name>
    <name type="common">Rice blast fungus</name>
    <name type="synonym">Magnaporthe oryzae</name>
    <dbReference type="NCBI Taxonomy" id="318829"/>
    <lineage>
        <taxon>Eukaryota</taxon>
        <taxon>Fungi</taxon>
        <taxon>Dikarya</taxon>
        <taxon>Ascomycota</taxon>
        <taxon>Pezizomycotina</taxon>
        <taxon>Sordariomycetes</taxon>
        <taxon>Sordariomycetidae</taxon>
        <taxon>Magnaporthales</taxon>
        <taxon>Pyriculariaceae</taxon>
        <taxon>Pyricularia</taxon>
    </lineage>
</organism>
<reference evidence="1 2" key="1">
    <citation type="journal article" date="2019" name="Mol. Biol. Evol.">
        <title>Blast fungal genomes show frequent chromosomal changes, gene gains and losses, and effector gene turnover.</title>
        <authorList>
            <person name="Gomez Luciano L.B."/>
            <person name="Jason Tsai I."/>
            <person name="Chuma I."/>
            <person name="Tosa Y."/>
            <person name="Chen Y.H."/>
            <person name="Li J.Y."/>
            <person name="Li M.Y."/>
            <person name="Jade Lu M.Y."/>
            <person name="Nakayashiki H."/>
            <person name="Li W.H."/>
        </authorList>
    </citation>
    <scope>NUCLEOTIDE SEQUENCE [LARGE SCALE GENOMIC DNA]</scope>
    <source>
        <strain evidence="1">MZ5-1-6</strain>
    </source>
</reference>
<dbReference type="Proteomes" id="UP000294847">
    <property type="component" value="Chromosome 5"/>
</dbReference>
<evidence type="ECO:0000313" key="1">
    <source>
        <dbReference type="EMBL" id="QBZ62900.1"/>
    </source>
</evidence>
<proteinExistence type="predicted"/>